<reference evidence="2" key="1">
    <citation type="journal article" date="2016" name="Nature">
        <title>Genome evolution in the allotetraploid frog Xenopus laevis.</title>
        <authorList>
            <person name="Session A.M."/>
            <person name="Uno Y."/>
            <person name="Kwon T."/>
            <person name="Chapman J.A."/>
            <person name="Toyoda A."/>
            <person name="Takahashi S."/>
            <person name="Fukui A."/>
            <person name="Hikosaka A."/>
            <person name="Suzuki A."/>
            <person name="Kondo M."/>
            <person name="van Heeringen S.J."/>
            <person name="Quigley I."/>
            <person name="Heinz S."/>
            <person name="Ogino H."/>
            <person name="Ochi H."/>
            <person name="Hellsten U."/>
            <person name="Lyons J.B."/>
            <person name="Simakov O."/>
            <person name="Putnam N."/>
            <person name="Stites J."/>
            <person name="Kuroki Y."/>
            <person name="Tanaka T."/>
            <person name="Michiue T."/>
            <person name="Watanabe M."/>
            <person name="Bogdanovic O."/>
            <person name="Lister R."/>
            <person name="Georgiou G."/>
            <person name="Paranjpe S.S."/>
            <person name="van Kruijsbergen I."/>
            <person name="Shu S."/>
            <person name="Carlson J."/>
            <person name="Kinoshita T."/>
            <person name="Ohta Y."/>
            <person name="Mawaribuchi S."/>
            <person name="Jenkins J."/>
            <person name="Grimwood J."/>
            <person name="Schmutz J."/>
            <person name="Mitros T."/>
            <person name="Mozaffari S.V."/>
            <person name="Suzuki Y."/>
            <person name="Haramoto Y."/>
            <person name="Yamamoto T.S."/>
            <person name="Takagi C."/>
            <person name="Heald R."/>
            <person name="Miller K."/>
            <person name="Haudenschild C."/>
            <person name="Kitzman J."/>
            <person name="Nakayama T."/>
            <person name="Izutsu Y."/>
            <person name="Robert J."/>
            <person name="Fortriede J."/>
            <person name="Burns K."/>
            <person name="Lotay V."/>
            <person name="Karimi K."/>
            <person name="Yasuoka Y."/>
            <person name="Dichmann D.S."/>
            <person name="Flajnik M.F."/>
            <person name="Houston D.W."/>
            <person name="Shendure J."/>
            <person name="DuPasquier L."/>
            <person name="Vize P.D."/>
            <person name="Zorn A.M."/>
            <person name="Ito M."/>
            <person name="Marcotte E.M."/>
            <person name="Wallingford J.B."/>
            <person name="Ito Y."/>
            <person name="Asashima M."/>
            <person name="Ueno N."/>
            <person name="Matsuda Y."/>
            <person name="Veenstra G.J."/>
            <person name="Fujiyama A."/>
            <person name="Harland R.M."/>
            <person name="Taira M."/>
            <person name="Rokhsar D.S."/>
        </authorList>
    </citation>
    <scope>NUCLEOTIDE SEQUENCE [LARGE SCALE GENOMIC DNA]</scope>
    <source>
        <strain evidence="2">J</strain>
    </source>
</reference>
<proteinExistence type="predicted"/>
<protein>
    <submittedName>
        <fullName evidence="1">Uncharacterized protein</fullName>
    </submittedName>
</protein>
<gene>
    <name evidence="1" type="ORF">XELAEV_18009064mg</name>
</gene>
<organism evidence="1 2">
    <name type="scientific">Xenopus laevis</name>
    <name type="common">African clawed frog</name>
    <dbReference type="NCBI Taxonomy" id="8355"/>
    <lineage>
        <taxon>Eukaryota</taxon>
        <taxon>Metazoa</taxon>
        <taxon>Chordata</taxon>
        <taxon>Craniata</taxon>
        <taxon>Vertebrata</taxon>
        <taxon>Euteleostomi</taxon>
        <taxon>Amphibia</taxon>
        <taxon>Batrachia</taxon>
        <taxon>Anura</taxon>
        <taxon>Pipoidea</taxon>
        <taxon>Pipidae</taxon>
        <taxon>Xenopodinae</taxon>
        <taxon>Xenopus</taxon>
        <taxon>Xenopus</taxon>
    </lineage>
</organism>
<evidence type="ECO:0000313" key="1">
    <source>
        <dbReference type="EMBL" id="OCT96848.1"/>
    </source>
</evidence>
<dbReference type="EMBL" id="CM004467">
    <property type="protein sequence ID" value="OCT96848.1"/>
    <property type="molecule type" value="Genomic_DNA"/>
</dbReference>
<dbReference type="Proteomes" id="UP000694892">
    <property type="component" value="Chromosome 1S"/>
</dbReference>
<accession>A0A974DRW9</accession>
<dbReference type="AlphaFoldDB" id="A0A974DRW9"/>
<sequence length="105" mass="11862">MCPLDSIDPYISFMPGPETTRKLKSKWPIPPDLPSSPLFKPYKDDRVPEYSSQYSLSGTMAMLSSDASLEQSEWIHKKTALSLQASSMYTVCINSTIKWNKCLHS</sequence>
<evidence type="ECO:0000313" key="2">
    <source>
        <dbReference type="Proteomes" id="UP000694892"/>
    </source>
</evidence>
<name>A0A974DRW9_XENLA</name>